<dbReference type="Gene3D" id="2.60.120.10">
    <property type="entry name" value="Jelly Rolls"/>
    <property type="match status" value="1"/>
</dbReference>
<gene>
    <name evidence="2" type="ORF">C3B51_04455</name>
</gene>
<evidence type="ECO:0000313" key="2">
    <source>
        <dbReference type="EMBL" id="RZM84179.1"/>
    </source>
</evidence>
<dbReference type="Proteomes" id="UP000292345">
    <property type="component" value="Unassembled WGS sequence"/>
</dbReference>
<name>A0A4Q7ELK8_9GAMM</name>
<dbReference type="Pfam" id="PF07883">
    <property type="entry name" value="Cupin_2"/>
    <property type="match status" value="1"/>
</dbReference>
<dbReference type="SUPFAM" id="SSF51182">
    <property type="entry name" value="RmlC-like cupins"/>
    <property type="match status" value="1"/>
</dbReference>
<evidence type="ECO:0000313" key="3">
    <source>
        <dbReference type="Proteomes" id="UP000292345"/>
    </source>
</evidence>
<protein>
    <recommendedName>
        <fullName evidence="1">Cupin type-2 domain-containing protein</fullName>
    </recommendedName>
</protein>
<dbReference type="InterPro" id="IPR014710">
    <property type="entry name" value="RmlC-like_jellyroll"/>
</dbReference>
<organism evidence="2 3">
    <name type="scientific">Pseudoalteromonas rubra</name>
    <dbReference type="NCBI Taxonomy" id="43658"/>
    <lineage>
        <taxon>Bacteria</taxon>
        <taxon>Pseudomonadati</taxon>
        <taxon>Pseudomonadota</taxon>
        <taxon>Gammaproteobacteria</taxon>
        <taxon>Alteromonadales</taxon>
        <taxon>Pseudoalteromonadaceae</taxon>
        <taxon>Pseudoalteromonas</taxon>
    </lineage>
</organism>
<dbReference type="EMBL" id="PPUZ01000011">
    <property type="protein sequence ID" value="RZM84179.1"/>
    <property type="molecule type" value="Genomic_DNA"/>
</dbReference>
<evidence type="ECO:0000259" key="1">
    <source>
        <dbReference type="Pfam" id="PF07883"/>
    </source>
</evidence>
<comment type="caution">
    <text evidence="2">The sequence shown here is derived from an EMBL/GenBank/DDBJ whole genome shotgun (WGS) entry which is preliminary data.</text>
</comment>
<dbReference type="AlphaFoldDB" id="A0A4Q7ELK8"/>
<accession>A0A4Q7ELK8</accession>
<dbReference type="InterPro" id="IPR013096">
    <property type="entry name" value="Cupin_2"/>
</dbReference>
<dbReference type="RefSeq" id="WP_125722104.1">
    <property type="nucleotide sequence ID" value="NZ_PPUZ01000011.1"/>
</dbReference>
<dbReference type="InterPro" id="IPR011051">
    <property type="entry name" value="RmlC_Cupin_sf"/>
</dbReference>
<sequence>MKITDVFEYLDAHPEGSFLRLADFNGYNFGTCNIKGVSPGWEMHPDTDEFFFVIEGYLEILLLQDTAKSYRANAGSAFVVPRGIWHKPGAPEGAKFIHFTPGQSLYSEKDDPRFEVDMQQTTSES</sequence>
<proteinExistence type="predicted"/>
<feature type="domain" description="Cupin type-2" evidence="1">
    <location>
        <begin position="36"/>
        <end position="92"/>
    </location>
</feature>
<reference evidence="2 3" key="1">
    <citation type="submission" date="2018-01" db="EMBL/GenBank/DDBJ databases">
        <title>Co-occurrence of chitin degradation, pigmentation and bioactivity in marine Pseudoalteromonas.</title>
        <authorList>
            <person name="Paulsen S."/>
            <person name="Gram L."/>
            <person name="Machado H."/>
        </authorList>
    </citation>
    <scope>NUCLEOTIDE SEQUENCE [LARGE SCALE GENOMIC DNA]</scope>
    <source>
        <strain evidence="2 3">S1946</strain>
    </source>
</reference>